<dbReference type="AlphaFoldDB" id="A0A8C4R380"/>
<protein>
    <submittedName>
        <fullName evidence="2">Uncharacterized protein</fullName>
    </submittedName>
</protein>
<evidence type="ECO:0000313" key="3">
    <source>
        <dbReference type="Proteomes" id="UP000694388"/>
    </source>
</evidence>
<organism evidence="2 3">
    <name type="scientific">Eptatretus burgeri</name>
    <name type="common">Inshore hagfish</name>
    <dbReference type="NCBI Taxonomy" id="7764"/>
    <lineage>
        <taxon>Eukaryota</taxon>
        <taxon>Metazoa</taxon>
        <taxon>Chordata</taxon>
        <taxon>Craniata</taxon>
        <taxon>Vertebrata</taxon>
        <taxon>Cyclostomata</taxon>
        <taxon>Myxini</taxon>
        <taxon>Myxiniformes</taxon>
        <taxon>Myxinidae</taxon>
        <taxon>Eptatretinae</taxon>
        <taxon>Eptatretus</taxon>
    </lineage>
</organism>
<dbReference type="GO" id="GO:0000981">
    <property type="term" value="F:DNA-binding transcription factor activity, RNA polymerase II-specific"/>
    <property type="evidence" value="ECO:0007669"/>
    <property type="project" value="TreeGrafter"/>
</dbReference>
<keyword evidence="3" id="KW-1185">Reference proteome</keyword>
<dbReference type="GeneTree" id="ENSGT00940000159909"/>
<dbReference type="Ensembl" id="ENSEBUT00000024877.1">
    <property type="protein sequence ID" value="ENSEBUP00000024301.1"/>
    <property type="gene ID" value="ENSEBUG00000014972.1"/>
</dbReference>
<dbReference type="PANTHER" id="PTHR11211">
    <property type="entry name" value="IROQUOIS-CLASS HOMEODOMAIN PROTEIN IRX"/>
    <property type="match status" value="1"/>
</dbReference>
<name>A0A8C4R380_EPTBU</name>
<dbReference type="PANTHER" id="PTHR11211:SF40">
    <property type="entry name" value="MIRROR, ISOFORM C"/>
    <property type="match status" value="1"/>
</dbReference>
<comment type="subcellular location">
    <subcellularLocation>
        <location evidence="1">Nucleus</location>
    </subcellularLocation>
</comment>
<proteinExistence type="predicted"/>
<reference evidence="2" key="2">
    <citation type="submission" date="2025-09" db="UniProtKB">
        <authorList>
            <consortium name="Ensembl"/>
        </authorList>
    </citation>
    <scope>IDENTIFICATION</scope>
</reference>
<dbReference type="GO" id="GO:0048468">
    <property type="term" value="P:cell development"/>
    <property type="evidence" value="ECO:0007669"/>
    <property type="project" value="TreeGrafter"/>
</dbReference>
<dbReference type="Proteomes" id="UP000694388">
    <property type="component" value="Unplaced"/>
</dbReference>
<accession>A0A8C4R380</accession>
<dbReference type="GO" id="GO:0030182">
    <property type="term" value="P:neuron differentiation"/>
    <property type="evidence" value="ECO:0007669"/>
    <property type="project" value="TreeGrafter"/>
</dbReference>
<evidence type="ECO:0000256" key="1">
    <source>
        <dbReference type="ARBA" id="ARBA00004123"/>
    </source>
</evidence>
<evidence type="ECO:0000313" key="2">
    <source>
        <dbReference type="Ensembl" id="ENSEBUP00000024301.1"/>
    </source>
</evidence>
<sequence length="148" mass="15614">MSYPQFGYPYGTTSQLLVSSSGGGEAGSARPSASDYSTPSGAVCCAPYDGRLLATARGDLATSAAAAAALSVYGGSYATQTYGNYVPYGTEPSAFYSTLTSPYDIKDNGASLHGSLGQTTSYYPYDPTISHYQYSRWDSVRGRVVTRR</sequence>
<dbReference type="OMA" id="RKSCWLS"/>
<dbReference type="GO" id="GO:0000978">
    <property type="term" value="F:RNA polymerase II cis-regulatory region sequence-specific DNA binding"/>
    <property type="evidence" value="ECO:0007669"/>
    <property type="project" value="TreeGrafter"/>
</dbReference>
<reference evidence="2" key="1">
    <citation type="submission" date="2025-08" db="UniProtKB">
        <authorList>
            <consortium name="Ensembl"/>
        </authorList>
    </citation>
    <scope>IDENTIFICATION</scope>
</reference>
<dbReference type="GO" id="GO:0005634">
    <property type="term" value="C:nucleus"/>
    <property type="evidence" value="ECO:0007669"/>
    <property type="project" value="UniProtKB-SubCell"/>
</dbReference>